<sequence>MAKDLMQFLDQSSHCPRMGARSKLLAEGNELQPEDVVGADDAAVELTVVWGMDPAALLQELEAMLGKAATPEEEETLHQEIRKARLELQVQRWTRVVRPKLQDIESTDPEVQKLEVFRLFDDDETGKISFKNLKRVSKELGEKMTDCDLQEMIEEADRDEDGEVNEDEFSHIMQTSDLWK</sequence>
<feature type="domain" description="EF-hand" evidence="4">
    <location>
        <begin position="108"/>
        <end position="143"/>
    </location>
</feature>
<dbReference type="SMART" id="SM00054">
    <property type="entry name" value="EFh"/>
    <property type="match status" value="2"/>
</dbReference>
<reference evidence="5" key="1">
    <citation type="submission" date="2021-01" db="EMBL/GenBank/DDBJ databases">
        <authorList>
            <person name="Corre E."/>
            <person name="Pelletier E."/>
            <person name="Niang G."/>
            <person name="Scheremetjew M."/>
            <person name="Finn R."/>
            <person name="Kale V."/>
            <person name="Holt S."/>
            <person name="Cochrane G."/>
            <person name="Meng A."/>
            <person name="Brown T."/>
            <person name="Cohen L."/>
        </authorList>
    </citation>
    <scope>NUCLEOTIDE SEQUENCE</scope>
    <source>
        <strain evidence="5">Pbaha01</strain>
    </source>
</reference>
<dbReference type="Gene3D" id="1.10.238.10">
    <property type="entry name" value="EF-hand"/>
    <property type="match status" value="1"/>
</dbReference>
<evidence type="ECO:0000313" key="5">
    <source>
        <dbReference type="EMBL" id="CAD8365756.1"/>
    </source>
</evidence>
<dbReference type="PROSITE" id="PS50222">
    <property type="entry name" value="EF_HAND_2"/>
    <property type="match status" value="2"/>
</dbReference>
<evidence type="ECO:0000256" key="2">
    <source>
        <dbReference type="ARBA" id="ARBA00022837"/>
    </source>
</evidence>
<gene>
    <name evidence="5" type="ORF">PBAH0796_LOCUS17541</name>
</gene>
<dbReference type="PANTHER" id="PTHR23050">
    <property type="entry name" value="CALCIUM BINDING PROTEIN"/>
    <property type="match status" value="1"/>
</dbReference>
<organism evidence="5">
    <name type="scientific">Pyrodinium bahamense</name>
    <dbReference type="NCBI Taxonomy" id="73915"/>
    <lineage>
        <taxon>Eukaryota</taxon>
        <taxon>Sar</taxon>
        <taxon>Alveolata</taxon>
        <taxon>Dinophyceae</taxon>
        <taxon>Gonyaulacales</taxon>
        <taxon>Pyrocystaceae</taxon>
        <taxon>Pyrodinium</taxon>
    </lineage>
</organism>
<evidence type="ECO:0000259" key="4">
    <source>
        <dbReference type="PROSITE" id="PS50222"/>
    </source>
</evidence>
<accession>A0A7S0FKV5</accession>
<keyword evidence="2" id="KW-0106">Calcium</keyword>
<feature type="domain" description="EF-hand" evidence="4">
    <location>
        <begin position="148"/>
        <end position="179"/>
    </location>
</feature>
<dbReference type="CDD" id="cd00051">
    <property type="entry name" value="EFh"/>
    <property type="match status" value="1"/>
</dbReference>
<dbReference type="Pfam" id="PF13499">
    <property type="entry name" value="EF-hand_7"/>
    <property type="match status" value="1"/>
</dbReference>
<evidence type="ECO:0000256" key="3">
    <source>
        <dbReference type="SAM" id="MobiDB-lite"/>
    </source>
</evidence>
<feature type="compositionally biased region" description="Acidic residues" evidence="3">
    <location>
        <begin position="155"/>
        <end position="167"/>
    </location>
</feature>
<evidence type="ECO:0000256" key="1">
    <source>
        <dbReference type="ARBA" id="ARBA00022737"/>
    </source>
</evidence>
<dbReference type="InterPro" id="IPR002048">
    <property type="entry name" value="EF_hand_dom"/>
</dbReference>
<protein>
    <recommendedName>
        <fullName evidence="4">EF-hand domain-containing protein</fullName>
    </recommendedName>
</protein>
<dbReference type="EMBL" id="HBEG01028801">
    <property type="protein sequence ID" value="CAD8365756.1"/>
    <property type="molecule type" value="Transcribed_RNA"/>
</dbReference>
<dbReference type="PROSITE" id="PS00018">
    <property type="entry name" value="EF_HAND_1"/>
    <property type="match status" value="1"/>
</dbReference>
<dbReference type="InterPro" id="IPR011992">
    <property type="entry name" value="EF-hand-dom_pair"/>
</dbReference>
<dbReference type="GO" id="GO:0005509">
    <property type="term" value="F:calcium ion binding"/>
    <property type="evidence" value="ECO:0007669"/>
    <property type="project" value="InterPro"/>
</dbReference>
<name>A0A7S0FKV5_9DINO</name>
<dbReference type="InterPro" id="IPR018247">
    <property type="entry name" value="EF_Hand_1_Ca_BS"/>
</dbReference>
<dbReference type="FunFam" id="1.10.238.10:FF:000001">
    <property type="entry name" value="Calmodulin 1"/>
    <property type="match status" value="1"/>
</dbReference>
<dbReference type="InterPro" id="IPR050145">
    <property type="entry name" value="Centrin_CML-like"/>
</dbReference>
<proteinExistence type="predicted"/>
<dbReference type="AlphaFoldDB" id="A0A7S0FKV5"/>
<dbReference type="SUPFAM" id="SSF47473">
    <property type="entry name" value="EF-hand"/>
    <property type="match status" value="1"/>
</dbReference>
<keyword evidence="1" id="KW-0677">Repeat</keyword>
<feature type="region of interest" description="Disordered" evidence="3">
    <location>
        <begin position="155"/>
        <end position="180"/>
    </location>
</feature>